<dbReference type="InterPro" id="IPR003812">
    <property type="entry name" value="Fido"/>
</dbReference>
<keyword evidence="2" id="KW-0547">Nucleotide-binding</keyword>
<gene>
    <name evidence="4" type="ORF">GCM10025875_27740</name>
</gene>
<dbReference type="PANTHER" id="PTHR13504:SF38">
    <property type="entry name" value="FIDO DOMAIN-CONTAINING PROTEIN"/>
    <property type="match status" value="1"/>
</dbReference>
<accession>A0AA37XH00</accession>
<dbReference type="InterPro" id="IPR036390">
    <property type="entry name" value="WH_DNA-bd_sf"/>
</dbReference>
<dbReference type="Gene3D" id="1.10.3290.10">
    <property type="entry name" value="Fido-like domain"/>
    <property type="match status" value="1"/>
</dbReference>
<keyword evidence="5" id="KW-1185">Reference proteome</keyword>
<dbReference type="InterPro" id="IPR040198">
    <property type="entry name" value="Fido_containing"/>
</dbReference>
<dbReference type="SUPFAM" id="SSF46785">
    <property type="entry name" value="Winged helix' DNA-binding domain"/>
    <property type="match status" value="1"/>
</dbReference>
<keyword evidence="2" id="KW-0067">ATP-binding</keyword>
<reference evidence="4" key="1">
    <citation type="journal article" date="2014" name="Int. J. Syst. Evol. Microbiol.">
        <title>Complete genome sequence of Corynebacterium casei LMG S-19264T (=DSM 44701T), isolated from a smear-ripened cheese.</title>
        <authorList>
            <consortium name="US DOE Joint Genome Institute (JGI-PGF)"/>
            <person name="Walter F."/>
            <person name="Albersmeier A."/>
            <person name="Kalinowski J."/>
            <person name="Ruckert C."/>
        </authorList>
    </citation>
    <scope>NUCLEOTIDE SEQUENCE</scope>
    <source>
        <strain evidence="4">NBRC 112290</strain>
    </source>
</reference>
<evidence type="ECO:0000256" key="2">
    <source>
        <dbReference type="PIRSR" id="PIRSR640198-2"/>
    </source>
</evidence>
<evidence type="ECO:0000259" key="3">
    <source>
        <dbReference type="PROSITE" id="PS51459"/>
    </source>
</evidence>
<organism evidence="4 5">
    <name type="scientific">Litorihabitans aurantiacus</name>
    <dbReference type="NCBI Taxonomy" id="1930061"/>
    <lineage>
        <taxon>Bacteria</taxon>
        <taxon>Bacillati</taxon>
        <taxon>Actinomycetota</taxon>
        <taxon>Actinomycetes</taxon>
        <taxon>Micrococcales</taxon>
        <taxon>Beutenbergiaceae</taxon>
        <taxon>Litorihabitans</taxon>
    </lineage>
</organism>
<dbReference type="PANTHER" id="PTHR13504">
    <property type="entry name" value="FIDO DOMAIN-CONTAINING PROTEIN DDB_G0283145"/>
    <property type="match status" value="1"/>
</dbReference>
<dbReference type="SUPFAM" id="SSF140931">
    <property type="entry name" value="Fic-like"/>
    <property type="match status" value="1"/>
</dbReference>
<comment type="caution">
    <text evidence="4">The sequence shown here is derived from an EMBL/GenBank/DDBJ whole genome shotgun (WGS) entry which is preliminary data.</text>
</comment>
<reference evidence="4" key="2">
    <citation type="submission" date="2023-02" db="EMBL/GenBank/DDBJ databases">
        <authorList>
            <person name="Sun Q."/>
            <person name="Mori K."/>
        </authorList>
    </citation>
    <scope>NUCLEOTIDE SEQUENCE</scope>
    <source>
        <strain evidence="4">NBRC 112290</strain>
    </source>
</reference>
<feature type="binding site" evidence="2">
    <location>
        <begin position="229"/>
        <end position="236"/>
    </location>
    <ligand>
        <name>ATP</name>
        <dbReference type="ChEBI" id="CHEBI:30616"/>
    </ligand>
</feature>
<dbReference type="AlphaFoldDB" id="A0AA37XH00"/>
<evidence type="ECO:0000313" key="4">
    <source>
        <dbReference type="EMBL" id="GMA32782.1"/>
    </source>
</evidence>
<dbReference type="Proteomes" id="UP001157161">
    <property type="component" value="Unassembled WGS sequence"/>
</dbReference>
<dbReference type="EMBL" id="BSUM01000001">
    <property type="protein sequence ID" value="GMA32782.1"/>
    <property type="molecule type" value="Genomic_DNA"/>
</dbReference>
<protein>
    <submittedName>
        <fullName evidence="4">Fic family protein</fullName>
    </submittedName>
</protein>
<dbReference type="Gene3D" id="1.10.10.10">
    <property type="entry name" value="Winged helix-like DNA-binding domain superfamily/Winged helix DNA-binding domain"/>
    <property type="match status" value="1"/>
</dbReference>
<dbReference type="InterPro" id="IPR036388">
    <property type="entry name" value="WH-like_DNA-bd_sf"/>
</dbReference>
<proteinExistence type="predicted"/>
<dbReference type="Pfam" id="PF02661">
    <property type="entry name" value="Fic"/>
    <property type="match status" value="1"/>
</dbReference>
<feature type="domain" description="Fido" evidence="3">
    <location>
        <begin position="143"/>
        <end position="288"/>
    </location>
</feature>
<sequence length="399" mass="42690">MGTWPALDWEDQMWVPTEGTLSRRAHAELAGKYRSALTPEVAGVEPHLSASAAARVGEAAVEMARFDAEASSIFGDSEIAPITSVLLRSESAASSQIEDLTVGARQLALAELTGLGGEASRNARTVSANVRAMRAALDLADDISEASILTMHETLLHGQERAMPGRYRDVPVWIGGRAPTEAAFVPPAPERVAVSMADLVALARRRQIPALAHVALVHAHFETIHPFVDGNGRTGRALAQSMLRGAGVTQRITVPVSAGLLADTDGYFLALGAYREGDLEPIILTFADAAETAVANGRRLVGDLHDVRETWRERVTARRDAAVWRALDVVIGQPVVDVRHVQRTLGVSYPTAQGAIDALEDAGALSPSVVGRQRNRVWHAPEVLDSLDAFASRAGRRRG</sequence>
<dbReference type="GO" id="GO:0005524">
    <property type="term" value="F:ATP binding"/>
    <property type="evidence" value="ECO:0007669"/>
    <property type="project" value="UniProtKB-KW"/>
</dbReference>
<name>A0AA37XH00_9MICO</name>
<evidence type="ECO:0000313" key="5">
    <source>
        <dbReference type="Proteomes" id="UP001157161"/>
    </source>
</evidence>
<dbReference type="PROSITE" id="PS51459">
    <property type="entry name" value="FIDO"/>
    <property type="match status" value="1"/>
</dbReference>
<dbReference type="InterPro" id="IPR036597">
    <property type="entry name" value="Fido-like_dom_sf"/>
</dbReference>
<feature type="active site" evidence="1">
    <location>
        <position position="225"/>
    </location>
</feature>
<evidence type="ECO:0000256" key="1">
    <source>
        <dbReference type="PIRSR" id="PIRSR640198-1"/>
    </source>
</evidence>